<reference evidence="1 2" key="1">
    <citation type="submission" date="2016-11" db="EMBL/GenBank/DDBJ databases">
        <authorList>
            <person name="Jaros S."/>
            <person name="Januszkiewicz K."/>
            <person name="Wedrychowicz H."/>
        </authorList>
    </citation>
    <scope>NUCLEOTIDE SEQUENCE [LARGE SCALE GENOMIC DNA]</scope>
    <source>
        <strain evidence="1 2">KHT3</strain>
    </source>
</reference>
<evidence type="ECO:0000313" key="2">
    <source>
        <dbReference type="Proteomes" id="UP000184130"/>
    </source>
</evidence>
<dbReference type="Proteomes" id="UP000184130">
    <property type="component" value="Unassembled WGS sequence"/>
</dbReference>
<sequence>MHNYELNNKIIELVHYYLENIHYLCIIKCMNQVFVTLY</sequence>
<name>A0A1M6XQP3_XYLRU</name>
<dbReference type="EMBL" id="FRBD01000021">
    <property type="protein sequence ID" value="SHL08115.1"/>
    <property type="molecule type" value="Genomic_DNA"/>
</dbReference>
<dbReference type="AlphaFoldDB" id="A0A1M6XQP3"/>
<gene>
    <name evidence="1" type="ORF">SAMN05216463_12176</name>
</gene>
<organism evidence="1 2">
    <name type="scientific">Xylanibacter ruminicola</name>
    <name type="common">Prevotella ruminicola</name>
    <dbReference type="NCBI Taxonomy" id="839"/>
    <lineage>
        <taxon>Bacteria</taxon>
        <taxon>Pseudomonadati</taxon>
        <taxon>Bacteroidota</taxon>
        <taxon>Bacteroidia</taxon>
        <taxon>Bacteroidales</taxon>
        <taxon>Prevotellaceae</taxon>
        <taxon>Xylanibacter</taxon>
    </lineage>
</organism>
<accession>A0A1M6XQP3</accession>
<protein>
    <submittedName>
        <fullName evidence="1">Uncharacterized protein</fullName>
    </submittedName>
</protein>
<evidence type="ECO:0000313" key="1">
    <source>
        <dbReference type="EMBL" id="SHL08115.1"/>
    </source>
</evidence>
<proteinExistence type="predicted"/>